<evidence type="ECO:0000256" key="3">
    <source>
        <dbReference type="ARBA" id="ARBA00022833"/>
    </source>
</evidence>
<dbReference type="STRING" id="796604.A0A2X0MWV8"/>
<dbReference type="Pfam" id="PF05907">
    <property type="entry name" value="CXXC_Zn-b_euk"/>
    <property type="match status" value="1"/>
</dbReference>
<evidence type="ECO:0000256" key="2">
    <source>
        <dbReference type="ARBA" id="ARBA00022723"/>
    </source>
</evidence>
<evidence type="ECO:0000313" key="5">
    <source>
        <dbReference type="Proteomes" id="UP000249464"/>
    </source>
</evidence>
<name>A0A2X0MWV8_9BASI</name>
<dbReference type="PANTHER" id="PTHR12857">
    <property type="entry name" value="CXXC MOTIF CONTAINING ZINC BINDING PROTEIN"/>
    <property type="match status" value="1"/>
</dbReference>
<comment type="similarity">
    <text evidence="1">Belongs to the UPF0587 family.</text>
</comment>
<reference evidence="4 5" key="1">
    <citation type="submission" date="2016-11" db="EMBL/GenBank/DDBJ databases">
        <authorList>
            <person name="Jaros S."/>
            <person name="Januszkiewicz K."/>
            <person name="Wedrychowicz H."/>
        </authorList>
    </citation>
    <scope>NUCLEOTIDE SEQUENCE [LARGE SCALE GENOMIC DNA]</scope>
</reference>
<dbReference type="AlphaFoldDB" id="A0A2X0MWV8"/>
<evidence type="ECO:0000313" key="4">
    <source>
        <dbReference type="EMBL" id="SGY70159.1"/>
    </source>
</evidence>
<keyword evidence="5" id="KW-1185">Reference proteome</keyword>
<organism evidence="4 5">
    <name type="scientific">Microbotryum silenes-dioicae</name>
    <dbReference type="NCBI Taxonomy" id="796604"/>
    <lineage>
        <taxon>Eukaryota</taxon>
        <taxon>Fungi</taxon>
        <taxon>Dikarya</taxon>
        <taxon>Basidiomycota</taxon>
        <taxon>Pucciniomycotina</taxon>
        <taxon>Microbotryomycetes</taxon>
        <taxon>Microbotryales</taxon>
        <taxon>Microbotryaceae</taxon>
        <taxon>Microbotryum</taxon>
    </lineage>
</organism>
<dbReference type="SUPFAM" id="SSF141678">
    <property type="entry name" value="MAL13P1.257-like"/>
    <property type="match status" value="2"/>
</dbReference>
<protein>
    <submittedName>
        <fullName evidence="4">BQ5605_C004g03112 protein</fullName>
    </submittedName>
</protein>
<sequence length="214" mass="24644">MVKLQVLIKAFGSYHLQATLENCTDLQAHGDDFNWMFRVQCGSCREEHPNWIGIDATESHEISGSRGEANFVWRCTMCKREHTISKFPFLSPHLWYRLKRVTDQFPTPIAHFNHQTPYCTLADFDPSFNRSKAFYTFDQSESQKFATIAILECRGCEIIKFDPKGIWHCKGVNSGTVFDEVELELSNPDGWTDYDEKASEPVGVSEFESKIERA</sequence>
<dbReference type="EMBL" id="FQNC01000046">
    <property type="protein sequence ID" value="SGY70159.1"/>
    <property type="molecule type" value="Genomic_DNA"/>
</dbReference>
<evidence type="ECO:0000256" key="1">
    <source>
        <dbReference type="ARBA" id="ARBA00007818"/>
    </source>
</evidence>
<dbReference type="GO" id="GO:0008270">
    <property type="term" value="F:zinc ion binding"/>
    <property type="evidence" value="ECO:0007669"/>
    <property type="project" value="TreeGrafter"/>
</dbReference>
<dbReference type="Proteomes" id="UP000249464">
    <property type="component" value="Unassembled WGS sequence"/>
</dbReference>
<dbReference type="InterPro" id="IPR008584">
    <property type="entry name" value="CXXC_Zn-binding_euk"/>
</dbReference>
<dbReference type="PANTHER" id="PTHR12857:SF0">
    <property type="entry name" value="CXXC MOTIF CONTAINING ZINC BINDING PROTEIN"/>
    <property type="match status" value="1"/>
</dbReference>
<keyword evidence="2" id="KW-0479">Metal-binding</keyword>
<keyword evidence="3" id="KW-0862">Zinc</keyword>
<accession>A0A2X0MWV8</accession>
<proteinExistence type="inferred from homology"/>
<gene>
    <name evidence="4" type="primary">BQ5605_C004g03112</name>
    <name evidence="4" type="ORF">BQ5605_C004G03112</name>
</gene>